<evidence type="ECO:0000313" key="3">
    <source>
        <dbReference type="Proteomes" id="UP000824140"/>
    </source>
</evidence>
<dbReference type="GO" id="GO:0019310">
    <property type="term" value="P:inositol catabolic process"/>
    <property type="evidence" value="ECO:0007669"/>
    <property type="project" value="InterPro"/>
</dbReference>
<dbReference type="PANTHER" id="PTHR39193">
    <property type="entry name" value="5-DEOXY-GLUCURONATE ISOMERASE"/>
    <property type="match status" value="1"/>
</dbReference>
<dbReference type="AlphaFoldDB" id="A0A9D1K6K4"/>
<dbReference type="PANTHER" id="PTHR39193:SF1">
    <property type="entry name" value="5-DEOXY-GLUCURONATE ISOMERASE"/>
    <property type="match status" value="1"/>
</dbReference>
<reference evidence="2" key="1">
    <citation type="submission" date="2020-10" db="EMBL/GenBank/DDBJ databases">
        <authorList>
            <person name="Gilroy R."/>
        </authorList>
    </citation>
    <scope>NUCLEOTIDE SEQUENCE</scope>
    <source>
        <strain evidence="2">13766</strain>
    </source>
</reference>
<sequence length="271" mass="30138">MNFKKTYIPANGYTPLCQPGKCSLKDLEFGILELAPGQTAAWDTGEKETAFVMLWGTCSFAANGVDYGPLGVRATVFASPKAECFYAGRHTRVDITSRHFCKIAVCATPLEEDTQPQAIHQADVSVSRLGVKPWERDTSFIVDSATNARKLTIGEAYVTPGNWAGFPPHKHDVDRMPIECVAEEIYYFLFDPPQGFGVQCLYTDDGTIDEAYRVKNDDLVEFPYGYHTTVCAPGYNAYFLWLMAGQYQGFCRTNDPAHAWVAAVENVIKKL</sequence>
<dbReference type="InterPro" id="IPR021120">
    <property type="entry name" value="KduI/IolB_isomerase"/>
</dbReference>
<protein>
    <submittedName>
        <fullName evidence="2">5-deoxy-glucuronate isomerase</fullName>
    </submittedName>
</protein>
<dbReference type="SUPFAM" id="SSF51182">
    <property type="entry name" value="RmlC-like cupins"/>
    <property type="match status" value="1"/>
</dbReference>
<evidence type="ECO:0000256" key="1">
    <source>
        <dbReference type="ARBA" id="ARBA00023235"/>
    </source>
</evidence>
<accession>A0A9D1K6K4</accession>
<dbReference type="InterPro" id="IPR014710">
    <property type="entry name" value="RmlC-like_jellyroll"/>
</dbReference>
<proteinExistence type="predicted"/>
<dbReference type="Proteomes" id="UP000824140">
    <property type="component" value="Unassembled WGS sequence"/>
</dbReference>
<dbReference type="Pfam" id="PF04962">
    <property type="entry name" value="KduI"/>
    <property type="match status" value="1"/>
</dbReference>
<comment type="caution">
    <text evidence="2">The sequence shown here is derived from an EMBL/GenBank/DDBJ whole genome shotgun (WGS) entry which is preliminary data.</text>
</comment>
<dbReference type="GO" id="GO:0008880">
    <property type="term" value="F:glucuronate isomerase activity"/>
    <property type="evidence" value="ECO:0007669"/>
    <property type="project" value="InterPro"/>
</dbReference>
<dbReference type="PIRSF" id="PIRSF036628">
    <property type="entry name" value="IolB"/>
    <property type="match status" value="1"/>
</dbReference>
<dbReference type="InterPro" id="IPR024203">
    <property type="entry name" value="Deoxy-glucuronate_isom_IolB"/>
</dbReference>
<gene>
    <name evidence="2" type="ORF">IAA84_09120</name>
</gene>
<reference evidence="2" key="2">
    <citation type="journal article" date="2021" name="PeerJ">
        <title>Extensive microbial diversity within the chicken gut microbiome revealed by metagenomics and culture.</title>
        <authorList>
            <person name="Gilroy R."/>
            <person name="Ravi A."/>
            <person name="Getino M."/>
            <person name="Pursley I."/>
            <person name="Horton D.L."/>
            <person name="Alikhan N.F."/>
            <person name="Baker D."/>
            <person name="Gharbi K."/>
            <person name="Hall N."/>
            <person name="Watson M."/>
            <person name="Adriaenssens E.M."/>
            <person name="Foster-Nyarko E."/>
            <person name="Jarju S."/>
            <person name="Secka A."/>
            <person name="Antonio M."/>
            <person name="Oren A."/>
            <person name="Chaudhuri R.R."/>
            <person name="La Ragione R."/>
            <person name="Hildebrand F."/>
            <person name="Pallen M.J."/>
        </authorList>
    </citation>
    <scope>NUCLEOTIDE SEQUENCE</scope>
    <source>
        <strain evidence="2">13766</strain>
    </source>
</reference>
<name>A0A9D1K6K4_9FIRM</name>
<dbReference type="InterPro" id="IPR011051">
    <property type="entry name" value="RmlC_Cupin_sf"/>
</dbReference>
<dbReference type="EMBL" id="DVJN01000183">
    <property type="protein sequence ID" value="HIS93160.1"/>
    <property type="molecule type" value="Genomic_DNA"/>
</dbReference>
<evidence type="ECO:0000313" key="2">
    <source>
        <dbReference type="EMBL" id="HIS93160.1"/>
    </source>
</evidence>
<organism evidence="2 3">
    <name type="scientific">Candidatus Alectryocaccomicrobium excrementavium</name>
    <dbReference type="NCBI Taxonomy" id="2840668"/>
    <lineage>
        <taxon>Bacteria</taxon>
        <taxon>Bacillati</taxon>
        <taxon>Bacillota</taxon>
        <taxon>Clostridia</taxon>
        <taxon>Candidatus Alectryocaccomicrobium</taxon>
    </lineage>
</organism>
<dbReference type="Gene3D" id="2.60.120.10">
    <property type="entry name" value="Jelly Rolls"/>
    <property type="match status" value="2"/>
</dbReference>
<keyword evidence="1 2" id="KW-0413">Isomerase</keyword>